<organism evidence="5 6">
    <name type="scientific">Brassicogethes aeneus</name>
    <name type="common">Rape pollen beetle</name>
    <name type="synonym">Meligethes aeneus</name>
    <dbReference type="NCBI Taxonomy" id="1431903"/>
    <lineage>
        <taxon>Eukaryota</taxon>
        <taxon>Metazoa</taxon>
        <taxon>Ecdysozoa</taxon>
        <taxon>Arthropoda</taxon>
        <taxon>Hexapoda</taxon>
        <taxon>Insecta</taxon>
        <taxon>Pterygota</taxon>
        <taxon>Neoptera</taxon>
        <taxon>Endopterygota</taxon>
        <taxon>Coleoptera</taxon>
        <taxon>Polyphaga</taxon>
        <taxon>Cucujiformia</taxon>
        <taxon>Nitidulidae</taxon>
        <taxon>Meligethinae</taxon>
        <taxon>Brassicogethes</taxon>
    </lineage>
</organism>
<evidence type="ECO:0000259" key="4">
    <source>
        <dbReference type="Pfam" id="PF25449"/>
    </source>
</evidence>
<feature type="region of interest" description="Disordered" evidence="3">
    <location>
        <begin position="377"/>
        <end position="522"/>
    </location>
</feature>
<reference evidence="5" key="1">
    <citation type="submission" date="2021-12" db="EMBL/GenBank/DDBJ databases">
        <authorList>
            <person name="King R."/>
        </authorList>
    </citation>
    <scope>NUCLEOTIDE SEQUENCE</scope>
</reference>
<keyword evidence="1 2" id="KW-0175">Coiled coil</keyword>
<protein>
    <recommendedName>
        <fullName evidence="4">CCDC174 alpha/beta GRSR domain-containing protein</fullName>
    </recommendedName>
</protein>
<dbReference type="EMBL" id="OV121134">
    <property type="protein sequence ID" value="CAH0552558.1"/>
    <property type="molecule type" value="Genomic_DNA"/>
</dbReference>
<evidence type="ECO:0000313" key="5">
    <source>
        <dbReference type="EMBL" id="CAH0552558.1"/>
    </source>
</evidence>
<accession>A0A9P0FFK8</accession>
<feature type="compositionally biased region" description="Basic and acidic residues" evidence="3">
    <location>
        <begin position="276"/>
        <end position="298"/>
    </location>
</feature>
<dbReference type="Proteomes" id="UP001154078">
    <property type="component" value="Chromosome 3"/>
</dbReference>
<feature type="compositionally biased region" description="Basic and acidic residues" evidence="3">
    <location>
        <begin position="332"/>
        <end position="365"/>
    </location>
</feature>
<dbReference type="AlphaFoldDB" id="A0A9P0FFK8"/>
<dbReference type="Pfam" id="PF25449">
    <property type="entry name" value="CCDC174_GRSR"/>
    <property type="match status" value="1"/>
</dbReference>
<proteinExistence type="predicted"/>
<dbReference type="Pfam" id="PF13300">
    <property type="entry name" value="DUF4078"/>
    <property type="match status" value="1"/>
</dbReference>
<feature type="compositionally biased region" description="Low complexity" evidence="3">
    <location>
        <begin position="468"/>
        <end position="485"/>
    </location>
</feature>
<feature type="compositionally biased region" description="Basic residues" evidence="3">
    <location>
        <begin position="299"/>
        <end position="318"/>
    </location>
</feature>
<feature type="compositionally biased region" description="Basic and acidic residues" evidence="3">
    <location>
        <begin position="49"/>
        <end position="61"/>
    </location>
</feature>
<dbReference type="InterPro" id="IPR025066">
    <property type="entry name" value="CCDC174-like"/>
</dbReference>
<evidence type="ECO:0000256" key="3">
    <source>
        <dbReference type="SAM" id="MobiDB-lite"/>
    </source>
</evidence>
<name>A0A9P0FFK8_BRAAE</name>
<keyword evidence="6" id="KW-1185">Reference proteome</keyword>
<evidence type="ECO:0000256" key="2">
    <source>
        <dbReference type="SAM" id="Coils"/>
    </source>
</evidence>
<dbReference type="PANTHER" id="PTHR15885:SF1">
    <property type="entry name" value="COILED-COIL DOMAIN-CONTAINING PROTEIN 174"/>
    <property type="match status" value="1"/>
</dbReference>
<sequence length="554" mass="64957">MSTYEISKSSLVSLKAEILRKQQELSKVKAANDIKILNIKKNTPIEFKNKGVEERSKKDLTEQEENQLKKSRSILEAKSKLYDQLSKKSSELNEDEKKLRSQLLVRFDSKNSHLPPEESDNEDKYPESEEESFNESYDDPKDASEEWVEYVDCLGRTRTCLRKDLKHIKKDDENLKEIQRKRKEVSPVWNTVKETKEPFLEATEEEDIASISDEKKELLSADMRRDFLRKQWEKEEEELNNKTNIHYQDILFSEARTHGVGYYGFSKDEVERATQQEALKKLRKETEEQQKKMQDLKAQRKKQLAARIKAAKNRKRARMGLAPEEESETSVEENKSEEKPEKLPEKNEKDELLEEARKNHIRPWDIGKEALKEHYVYSQGEWVDKKRSERPKEFAPPSSYRKNFRSNVEEDSFREEKKSLKFSSRKDNYTRNYEEVEQSKPMDPTPIKDECEDGKDRLLADYHKINDKYSSNGSNKDSSKYSSSDSDSDNEIRGKGAEFAPPPTFDYYGPSSSKKYKPTKSNNVEDSIEAGLKFLRHQVEKKGSGKHDKDMFLF</sequence>
<evidence type="ECO:0000313" key="6">
    <source>
        <dbReference type="Proteomes" id="UP001154078"/>
    </source>
</evidence>
<feature type="domain" description="CCDC174 alpha/beta GRSR" evidence="4">
    <location>
        <begin position="147"/>
        <end position="176"/>
    </location>
</feature>
<feature type="compositionally biased region" description="Basic and acidic residues" evidence="3">
    <location>
        <begin position="382"/>
        <end position="393"/>
    </location>
</feature>
<feature type="coiled-coil region" evidence="2">
    <location>
        <begin position="75"/>
        <end position="102"/>
    </location>
</feature>
<gene>
    <name evidence="5" type="ORF">MELIAE_LOCUS4751</name>
</gene>
<feature type="region of interest" description="Disordered" evidence="3">
    <location>
        <begin position="49"/>
        <end position="71"/>
    </location>
</feature>
<evidence type="ECO:0000256" key="1">
    <source>
        <dbReference type="ARBA" id="ARBA00023054"/>
    </source>
</evidence>
<feature type="compositionally biased region" description="Basic and acidic residues" evidence="3">
    <location>
        <begin position="414"/>
        <end position="467"/>
    </location>
</feature>
<dbReference type="InterPro" id="IPR057464">
    <property type="entry name" value="CCDC174_GRSR"/>
</dbReference>
<feature type="region of interest" description="Disordered" evidence="3">
    <location>
        <begin position="105"/>
        <end position="143"/>
    </location>
</feature>
<dbReference type="GO" id="GO:0005634">
    <property type="term" value="C:nucleus"/>
    <property type="evidence" value="ECO:0007669"/>
    <property type="project" value="TreeGrafter"/>
</dbReference>
<dbReference type="OrthoDB" id="333551at2759"/>
<feature type="compositionally biased region" description="Acidic residues" evidence="3">
    <location>
        <begin position="128"/>
        <end position="137"/>
    </location>
</feature>
<feature type="region of interest" description="Disordered" evidence="3">
    <location>
        <begin position="276"/>
        <end position="365"/>
    </location>
</feature>
<dbReference type="PANTHER" id="PTHR15885">
    <property type="entry name" value="COILED-COIL DOMAIN-CONTAINING PROTEIN 174"/>
    <property type="match status" value="1"/>
</dbReference>